<keyword evidence="1" id="KW-0472">Membrane</keyword>
<organism evidence="2 3">
    <name type="scientific">Winogradskyella litorisediminis</name>
    <dbReference type="NCBI Taxonomy" id="1156618"/>
    <lineage>
        <taxon>Bacteria</taxon>
        <taxon>Pseudomonadati</taxon>
        <taxon>Bacteroidota</taxon>
        <taxon>Flavobacteriia</taxon>
        <taxon>Flavobacteriales</taxon>
        <taxon>Flavobacteriaceae</taxon>
        <taxon>Winogradskyella</taxon>
    </lineage>
</organism>
<evidence type="ECO:0000313" key="3">
    <source>
        <dbReference type="Proteomes" id="UP001597013"/>
    </source>
</evidence>
<sequence length="257" mass="29171">MKENIKSFLDSGLLERYLVGDTSIAENLEVENKIDNNPEIAEAYDKLQTNLEIVAKANAVEAPLGVLNKILLDTREESKVIVMPRQKTPWYSIAASVAAVAFGMWSVFLYQENKALNSENNVVVDEIFDLRDDIQNNNSKLDALAIQLQKLNDPDAQKYLLEGDRNLKTVAYINPIEKTSMIDVVSLPKLSENQQYQLRAELEDRMVSLGYLEDYQRELKPIPYMEEAVALNIVIEDKSENANNKFTEVAEISLKKK</sequence>
<dbReference type="Proteomes" id="UP001597013">
    <property type="component" value="Unassembled WGS sequence"/>
</dbReference>
<keyword evidence="1" id="KW-1133">Transmembrane helix</keyword>
<name>A0ABW3N6F7_9FLAO</name>
<feature type="transmembrane region" description="Helical" evidence="1">
    <location>
        <begin position="90"/>
        <end position="110"/>
    </location>
</feature>
<dbReference type="RefSeq" id="WP_386129773.1">
    <property type="nucleotide sequence ID" value="NZ_JBHTJL010000009.1"/>
</dbReference>
<keyword evidence="1" id="KW-0812">Transmembrane</keyword>
<evidence type="ECO:0000313" key="2">
    <source>
        <dbReference type="EMBL" id="MFD1063217.1"/>
    </source>
</evidence>
<reference evidence="3" key="1">
    <citation type="journal article" date="2019" name="Int. J. Syst. Evol. Microbiol.">
        <title>The Global Catalogue of Microorganisms (GCM) 10K type strain sequencing project: providing services to taxonomists for standard genome sequencing and annotation.</title>
        <authorList>
            <consortium name="The Broad Institute Genomics Platform"/>
            <consortium name="The Broad Institute Genome Sequencing Center for Infectious Disease"/>
            <person name="Wu L."/>
            <person name="Ma J."/>
        </authorList>
    </citation>
    <scope>NUCLEOTIDE SEQUENCE [LARGE SCALE GENOMIC DNA]</scope>
    <source>
        <strain evidence="3">CCUG 62215</strain>
    </source>
</reference>
<proteinExistence type="predicted"/>
<keyword evidence="3" id="KW-1185">Reference proteome</keyword>
<accession>A0ABW3N6F7</accession>
<gene>
    <name evidence="2" type="ORF">ACFQ1Q_08150</name>
</gene>
<comment type="caution">
    <text evidence="2">The sequence shown here is derived from an EMBL/GenBank/DDBJ whole genome shotgun (WGS) entry which is preliminary data.</text>
</comment>
<evidence type="ECO:0000256" key="1">
    <source>
        <dbReference type="SAM" id="Phobius"/>
    </source>
</evidence>
<protein>
    <submittedName>
        <fullName evidence="2">RNA polymerase subunit sigma-70</fullName>
    </submittedName>
</protein>
<dbReference type="EMBL" id="JBHTJL010000009">
    <property type="protein sequence ID" value="MFD1063217.1"/>
    <property type="molecule type" value="Genomic_DNA"/>
</dbReference>